<evidence type="ECO:0000313" key="3">
    <source>
        <dbReference type="Proteomes" id="UP001642464"/>
    </source>
</evidence>
<comment type="caution">
    <text evidence="2">The sequence shown here is derived from an EMBL/GenBank/DDBJ whole genome shotgun (WGS) entry which is preliminary data.</text>
</comment>
<organism evidence="2 3">
    <name type="scientific">Durusdinium trenchii</name>
    <dbReference type="NCBI Taxonomy" id="1381693"/>
    <lineage>
        <taxon>Eukaryota</taxon>
        <taxon>Sar</taxon>
        <taxon>Alveolata</taxon>
        <taxon>Dinophyceae</taxon>
        <taxon>Suessiales</taxon>
        <taxon>Symbiodiniaceae</taxon>
        <taxon>Durusdinium</taxon>
    </lineage>
</organism>
<name>A0ABP0NZW6_9DINO</name>
<sequence>MARILLLLAVALAEDGCAKDGCPKVKDHWLLQKKFTQSKFSEKTERKSFTHQNSCAKEFVTLGRHGAEDMTECQGDCDRDSDCAPGLKCKQRRWNEAVPGCHGGEVYPVVDYCYNPTCEGLPELDSSFGSHGSVNMPECSGDCDSDEDCAEGLRCFQRDGVEQVPGCLGLGVEGFDYCYDPTHEIGSTTFSSFPSTSVSTSEPSSSAPGPSTCLCVFDIDRTLTGKQGTAGNACPQNYEVSSITDYAYGPGPLTISDAGQNLQNTFCNQCHLGVVSAGSASGSDEKNFLLEHVLKSIPYSQLRSQDTDATVWSYRTVNSPLVLLWEDKKKQDAVEGILSWYAQRGIAIPASKVFFFGDRTENIGPFASKGFNAREISCASRDTSKGGIVGYCGGTAAEIVETSGIQLCNAMQRPPWDQPVPDRPPVPAPPSNCLCVFDIDRTLTGKQGISGRWSACPANKKIDHIWDKAYSGGWLTLSEAGQNLEKTFCNSCYLGVVSAGSASGDGSAERRYLLKHVLKSEPFTKLQQREPQASSWSRRRRQVKSPLVLKWPDRLKQDAVQDIVTWYKKKGIKFAPERVHFFGDRTENIGPFRSSGFNSREISCATRDYGHGNGMVGLCGAELHEIVETPGVATCN</sequence>
<gene>
    <name evidence="2" type="ORF">SCF082_LOCUS34615</name>
</gene>
<protein>
    <submittedName>
        <fullName evidence="2">Extended synaptotagmin-3</fullName>
    </submittedName>
</protein>
<dbReference type="Proteomes" id="UP001642464">
    <property type="component" value="Unassembled WGS sequence"/>
</dbReference>
<reference evidence="2 3" key="1">
    <citation type="submission" date="2024-02" db="EMBL/GenBank/DDBJ databases">
        <authorList>
            <person name="Chen Y."/>
            <person name="Shah S."/>
            <person name="Dougan E. K."/>
            <person name="Thang M."/>
            <person name="Chan C."/>
        </authorList>
    </citation>
    <scope>NUCLEOTIDE SEQUENCE [LARGE SCALE GENOMIC DNA]</scope>
</reference>
<evidence type="ECO:0000313" key="2">
    <source>
        <dbReference type="EMBL" id="CAK9068913.1"/>
    </source>
</evidence>
<dbReference type="EMBL" id="CAXAMM010031913">
    <property type="protein sequence ID" value="CAK9068913.1"/>
    <property type="molecule type" value="Genomic_DNA"/>
</dbReference>
<keyword evidence="1" id="KW-0732">Signal</keyword>
<proteinExistence type="predicted"/>
<feature type="chain" id="PRO_5046695217" evidence="1">
    <location>
        <begin position="19"/>
        <end position="636"/>
    </location>
</feature>
<keyword evidence="3" id="KW-1185">Reference proteome</keyword>
<accession>A0ABP0NZW6</accession>
<evidence type="ECO:0000256" key="1">
    <source>
        <dbReference type="SAM" id="SignalP"/>
    </source>
</evidence>
<feature type="signal peptide" evidence="1">
    <location>
        <begin position="1"/>
        <end position="18"/>
    </location>
</feature>